<organism evidence="4 5">
    <name type="scientific">Proteiniphilum saccharofermentans</name>
    <dbReference type="NCBI Taxonomy" id="1642647"/>
    <lineage>
        <taxon>Bacteria</taxon>
        <taxon>Pseudomonadati</taxon>
        <taxon>Bacteroidota</taxon>
        <taxon>Bacteroidia</taxon>
        <taxon>Bacteroidales</taxon>
        <taxon>Dysgonomonadaceae</taxon>
        <taxon>Proteiniphilum</taxon>
    </lineage>
</organism>
<dbReference type="PROSITE" id="PS50005">
    <property type="entry name" value="TPR"/>
    <property type="match status" value="1"/>
</dbReference>
<dbReference type="STRING" id="1642647.PSM36_1481"/>
<proteinExistence type="predicted"/>
<evidence type="ECO:0000313" key="5">
    <source>
        <dbReference type="Proteomes" id="UP000187464"/>
    </source>
</evidence>
<dbReference type="PANTHER" id="PTHR44858:SF1">
    <property type="entry name" value="UDP-N-ACETYLGLUCOSAMINE--PEPTIDE N-ACETYLGLUCOSAMINYLTRANSFERASE SPINDLY-RELATED"/>
    <property type="match status" value="1"/>
</dbReference>
<name>A0A1R3T2L7_9BACT</name>
<keyword evidence="4" id="KW-0449">Lipoprotein</keyword>
<dbReference type="Proteomes" id="UP000187464">
    <property type="component" value="Chromosome I"/>
</dbReference>
<evidence type="ECO:0000256" key="1">
    <source>
        <dbReference type="ARBA" id="ARBA00022737"/>
    </source>
</evidence>
<evidence type="ECO:0000256" key="2">
    <source>
        <dbReference type="ARBA" id="ARBA00022803"/>
    </source>
</evidence>
<keyword evidence="1" id="KW-0677">Repeat</keyword>
<evidence type="ECO:0000313" key="4">
    <source>
        <dbReference type="EMBL" id="SCD20302.1"/>
    </source>
</evidence>
<dbReference type="Gene3D" id="1.25.40.10">
    <property type="entry name" value="Tetratricopeptide repeat domain"/>
    <property type="match status" value="3"/>
</dbReference>
<dbReference type="SUPFAM" id="SSF48452">
    <property type="entry name" value="TPR-like"/>
    <property type="match status" value="1"/>
</dbReference>
<dbReference type="Pfam" id="PF13432">
    <property type="entry name" value="TPR_16"/>
    <property type="match status" value="1"/>
</dbReference>
<evidence type="ECO:0000256" key="3">
    <source>
        <dbReference type="PROSITE-ProRule" id="PRU00339"/>
    </source>
</evidence>
<gene>
    <name evidence="4" type="ORF">PSM36_1481</name>
</gene>
<dbReference type="KEGG" id="psac:PSM36_1481"/>
<protein>
    <submittedName>
        <fullName evidence="4">Putative PEP-CTERM system TPR-repeat lipoprotein</fullName>
    </submittedName>
</protein>
<keyword evidence="2 3" id="KW-0802">TPR repeat</keyword>
<dbReference type="AlphaFoldDB" id="A0A1R3T2L7"/>
<accession>A0A1R3T2L7</accession>
<dbReference type="InterPro" id="IPR050498">
    <property type="entry name" value="Ycf3"/>
</dbReference>
<dbReference type="PANTHER" id="PTHR44858">
    <property type="entry name" value="TETRATRICOPEPTIDE REPEAT PROTEIN 6"/>
    <property type="match status" value="1"/>
</dbReference>
<feature type="repeat" description="TPR" evidence="3">
    <location>
        <begin position="128"/>
        <end position="161"/>
    </location>
</feature>
<keyword evidence="5" id="KW-1185">Reference proteome</keyword>
<dbReference type="SMART" id="SM00028">
    <property type="entry name" value="TPR"/>
    <property type="match status" value="5"/>
</dbReference>
<dbReference type="EMBL" id="LT605205">
    <property type="protein sequence ID" value="SCD20302.1"/>
    <property type="molecule type" value="Genomic_DNA"/>
</dbReference>
<reference evidence="4 5" key="1">
    <citation type="submission" date="2016-08" db="EMBL/GenBank/DDBJ databases">
        <authorList>
            <person name="Seilhamer J.J."/>
        </authorList>
    </citation>
    <scope>NUCLEOTIDE SEQUENCE [LARGE SCALE GENOMIC DNA]</scope>
    <source>
        <strain evidence="4">M3/6</strain>
    </source>
</reference>
<dbReference type="InterPro" id="IPR011990">
    <property type="entry name" value="TPR-like_helical_dom_sf"/>
</dbReference>
<dbReference type="RefSeq" id="WP_154670980.1">
    <property type="nucleotide sequence ID" value="NZ_LT605205.1"/>
</dbReference>
<sequence length="275" mass="31535">MKIIFTVILYFFAYVLSAQSLDYMGWVDRSANHIEQNRLDSAAVALQKAMALEPANENNPVLLLNLGILQRQLGLYDDAYISFTASMGNNPMPNVVLHNRASLLCDMERFDEAMEDYNTLIRNYPDDVEAYYRRGLLFLEKNERAKAEDDFKASDAIDPDNMYTKLSKALLYKLDDNWEAAEQVYTGLIQSSSKVDPSFYLNRAECYVNTDQIFKASADLRAVEGSQKANPYFYILRGRVRLGQFDKIAARADFRKAKELGYEADLVNDWLKKTE</sequence>
<dbReference type="InterPro" id="IPR019734">
    <property type="entry name" value="TPR_rpt"/>
</dbReference>